<dbReference type="RefSeq" id="WP_002638109.1">
    <property type="nucleotide sequence ID" value="NZ_CP012109.1"/>
</dbReference>
<dbReference type="KEGG" id="mym:A176_006668"/>
<evidence type="ECO:0000256" key="4">
    <source>
        <dbReference type="PROSITE-ProRule" id="PRU00473"/>
    </source>
</evidence>
<dbReference type="PANTHER" id="PTHR30329">
    <property type="entry name" value="STATOR ELEMENT OF FLAGELLAR MOTOR COMPLEX"/>
    <property type="match status" value="1"/>
</dbReference>
<dbReference type="PROSITE" id="PS51123">
    <property type="entry name" value="OMPA_2"/>
    <property type="match status" value="1"/>
</dbReference>
<feature type="region of interest" description="Disordered" evidence="5">
    <location>
        <begin position="173"/>
        <end position="207"/>
    </location>
</feature>
<dbReference type="CDD" id="cd07185">
    <property type="entry name" value="OmpA_C-like"/>
    <property type="match status" value="1"/>
</dbReference>
<feature type="region of interest" description="Disordered" evidence="5">
    <location>
        <begin position="229"/>
        <end position="256"/>
    </location>
</feature>
<evidence type="ECO:0000256" key="3">
    <source>
        <dbReference type="ARBA" id="ARBA00023237"/>
    </source>
</evidence>
<organism evidence="7 8">
    <name type="scientific">Pseudomyxococcus hansupus</name>
    <dbReference type="NCBI Taxonomy" id="1297742"/>
    <lineage>
        <taxon>Bacteria</taxon>
        <taxon>Pseudomonadati</taxon>
        <taxon>Myxococcota</taxon>
        <taxon>Myxococcia</taxon>
        <taxon>Myxococcales</taxon>
        <taxon>Cystobacterineae</taxon>
        <taxon>Myxococcaceae</taxon>
        <taxon>Pseudomyxococcus</taxon>
    </lineage>
</organism>
<feature type="compositionally biased region" description="Basic and acidic residues" evidence="5">
    <location>
        <begin position="410"/>
        <end position="420"/>
    </location>
</feature>
<dbReference type="InterPro" id="IPR006665">
    <property type="entry name" value="OmpA-like"/>
</dbReference>
<comment type="subcellular location">
    <subcellularLocation>
        <location evidence="1">Cell outer membrane</location>
    </subcellularLocation>
</comment>
<accession>A0A0H4X268</accession>
<dbReference type="Gene3D" id="3.30.1330.60">
    <property type="entry name" value="OmpA-like domain"/>
    <property type="match status" value="1"/>
</dbReference>
<evidence type="ECO:0000256" key="2">
    <source>
        <dbReference type="ARBA" id="ARBA00023136"/>
    </source>
</evidence>
<evidence type="ECO:0000256" key="1">
    <source>
        <dbReference type="ARBA" id="ARBA00004442"/>
    </source>
</evidence>
<name>A0A0H4X268_9BACT</name>
<reference evidence="7 8" key="1">
    <citation type="journal article" date="2016" name="PLoS ONE">
        <title>Complete Genome Sequence and Comparative Genomics of a Novel Myxobacterium Myxococcus hansupus.</title>
        <authorList>
            <person name="Sharma G."/>
            <person name="Narwani T."/>
            <person name="Subramanian S."/>
        </authorList>
    </citation>
    <scope>NUCLEOTIDE SEQUENCE [LARGE SCALE GENOMIC DNA]</scope>
    <source>
        <strain evidence="8">mixupus</strain>
    </source>
</reference>
<dbReference type="STRING" id="1297742.A176_006668"/>
<dbReference type="PANTHER" id="PTHR30329:SF21">
    <property type="entry name" value="LIPOPROTEIN YIAD-RELATED"/>
    <property type="match status" value="1"/>
</dbReference>
<dbReference type="Proteomes" id="UP000009026">
    <property type="component" value="Chromosome"/>
</dbReference>
<dbReference type="PRINTS" id="PR01023">
    <property type="entry name" value="NAFLGMOTY"/>
</dbReference>
<feature type="region of interest" description="Disordered" evidence="5">
    <location>
        <begin position="365"/>
        <end position="420"/>
    </location>
</feature>
<dbReference type="GO" id="GO:0009279">
    <property type="term" value="C:cell outer membrane"/>
    <property type="evidence" value="ECO:0007669"/>
    <property type="project" value="UniProtKB-SubCell"/>
</dbReference>
<dbReference type="SUPFAM" id="SSF103088">
    <property type="entry name" value="OmpA-like"/>
    <property type="match status" value="1"/>
</dbReference>
<dbReference type="AlphaFoldDB" id="A0A0H4X268"/>
<keyword evidence="8" id="KW-1185">Reference proteome</keyword>
<evidence type="ECO:0000313" key="8">
    <source>
        <dbReference type="Proteomes" id="UP000009026"/>
    </source>
</evidence>
<evidence type="ECO:0000313" key="7">
    <source>
        <dbReference type="EMBL" id="AKQ69756.1"/>
    </source>
</evidence>
<evidence type="ECO:0000259" key="6">
    <source>
        <dbReference type="PROSITE" id="PS51123"/>
    </source>
</evidence>
<keyword evidence="3" id="KW-0998">Cell outer membrane</keyword>
<dbReference type="EMBL" id="CP012109">
    <property type="protein sequence ID" value="AKQ69756.1"/>
    <property type="molecule type" value="Genomic_DNA"/>
</dbReference>
<keyword evidence="2 4" id="KW-0472">Membrane</keyword>
<dbReference type="Pfam" id="PF14346">
    <property type="entry name" value="DUF4398"/>
    <property type="match status" value="1"/>
</dbReference>
<dbReference type="InterPro" id="IPR036737">
    <property type="entry name" value="OmpA-like_sf"/>
</dbReference>
<feature type="compositionally biased region" description="Basic and acidic residues" evidence="5">
    <location>
        <begin position="232"/>
        <end position="256"/>
    </location>
</feature>
<proteinExistence type="predicted"/>
<dbReference type="PROSITE" id="PS51257">
    <property type="entry name" value="PROKAR_LIPOPROTEIN"/>
    <property type="match status" value="1"/>
</dbReference>
<dbReference type="InterPro" id="IPR025511">
    <property type="entry name" value="DUF4398"/>
</dbReference>
<sequence length="420" mass="47033">MLKHGWKALVGATALVAVGCAHTPPPQELLNARAAYQDVSTSPQGHARPRDVAQARDALLEAEREYDRSQDSPRTRSLSYVALRKAETADALGTADLAARRQAEASDALRQAQALQWQRSQAEVDTARQQVAQAERERQHALQQQYEARQLAQSQQQEAERLRVDAQRRQQEAERLRNVARQQEAETQRLAEEATRRQDAEERRLRAEAETQRLAQENHELLQRTAELEAEQEARRQAERELELERQARHDAEERATEALTRLETTTRDVKVREEARGLVLTLSGPVLFAPNAVDLLPAARERLTKVAAALKESDSPLLIEGHTDSMGSDAMNEALSYRRAERVREFLISQGVSRDRIEARGLGEYRPVSSNGTPEGRANNRRVEIIVSRSDTAVGGSGTEEAPALPERSPQDGDTSPRR</sequence>
<gene>
    <name evidence="7" type="ORF">A176_006668</name>
</gene>
<dbReference type="PATRIC" id="fig|1297742.4.peg.6765"/>
<protein>
    <submittedName>
        <fullName evidence="7">Outer membrane protein A</fullName>
    </submittedName>
</protein>
<feature type="domain" description="OmpA-like" evidence="6">
    <location>
        <begin position="276"/>
        <end position="392"/>
    </location>
</feature>
<dbReference type="eggNOG" id="COG1360">
    <property type="taxonomic scope" value="Bacteria"/>
</dbReference>
<evidence type="ECO:0000256" key="5">
    <source>
        <dbReference type="SAM" id="MobiDB-lite"/>
    </source>
</evidence>
<dbReference type="Pfam" id="PF00691">
    <property type="entry name" value="OmpA"/>
    <property type="match status" value="1"/>
</dbReference>
<dbReference type="PRINTS" id="PR01021">
    <property type="entry name" value="OMPADOMAIN"/>
</dbReference>
<dbReference type="InterPro" id="IPR050330">
    <property type="entry name" value="Bact_OuterMem_StrucFunc"/>
</dbReference>
<dbReference type="OrthoDB" id="9805566at2"/>
<dbReference type="InterPro" id="IPR006664">
    <property type="entry name" value="OMP_bac"/>
</dbReference>